<dbReference type="InterPro" id="IPR018647">
    <property type="entry name" value="SLFN_3-like_DNA/RNA_helicase"/>
</dbReference>
<gene>
    <name evidence="8 10" type="primary">Slfn5</name>
</gene>
<dbReference type="KEGG" id="rno:303377"/>
<dbReference type="Bgee" id="ENSRNOG00000021719">
    <property type="expression patterns" value="Expressed in spleen and 19 other cell types or tissues"/>
</dbReference>
<dbReference type="InterPro" id="IPR038461">
    <property type="entry name" value="Schlafen_AlbA_2_dom_sf"/>
</dbReference>
<dbReference type="OrthoDB" id="6052143at2759"/>
<dbReference type="GO" id="GO:0005634">
    <property type="term" value="C:nucleus"/>
    <property type="evidence" value="ECO:0000266"/>
    <property type="project" value="RGD"/>
</dbReference>
<dbReference type="PANTHER" id="PTHR12155:SF26">
    <property type="entry name" value="SCHLAFEN FAMILY MEMBER 5"/>
    <property type="match status" value="1"/>
</dbReference>
<dbReference type="AlphaFoldDB" id="A0A096MK60"/>
<dbReference type="Gene3D" id="3.40.50.300">
    <property type="entry name" value="P-loop containing nucleotide triphosphate hydrolases"/>
    <property type="match status" value="1"/>
</dbReference>
<feature type="domain" description="Schlafen AlbA-2" evidence="4">
    <location>
        <begin position="243"/>
        <end position="353"/>
    </location>
</feature>
<dbReference type="InterPro" id="IPR029684">
    <property type="entry name" value="Schlafen"/>
</dbReference>
<dbReference type="AGR" id="RGD:1312025"/>
<feature type="domain" description="Schlafen GTPase-like" evidence="7">
    <location>
        <begin position="434"/>
        <end position="568"/>
    </location>
</feature>
<dbReference type="GeneTree" id="ENSGT00410000025651"/>
<dbReference type="Pfam" id="PF17057">
    <property type="entry name" value="B3R"/>
    <property type="match status" value="1"/>
</dbReference>
<dbReference type="InterPro" id="IPR031450">
    <property type="entry name" value="Poxin-SLFN/SLFN_N"/>
</dbReference>
<dbReference type="RGD" id="1312025">
    <property type="gene designation" value="Slfn5"/>
</dbReference>
<evidence type="ECO:0000259" key="6">
    <source>
        <dbReference type="Pfam" id="PF17057"/>
    </source>
</evidence>
<reference evidence="8" key="3">
    <citation type="submission" date="2025-09" db="UniProtKB">
        <authorList>
            <consortium name="Ensembl"/>
        </authorList>
    </citation>
    <scope>IDENTIFICATION</scope>
    <source>
        <strain evidence="8">Brown Norway</strain>
    </source>
</reference>
<proteinExistence type="evidence at protein level"/>
<dbReference type="HOGENOM" id="CLU_676069_0_0_1"/>
<dbReference type="ExpressionAtlas" id="A0A096MK60">
    <property type="expression patterns" value="baseline and differential"/>
</dbReference>
<evidence type="ECO:0007829" key="11">
    <source>
        <dbReference type="PeptideAtlas" id="A0A096MK60"/>
    </source>
</evidence>
<evidence type="ECO:0000256" key="3">
    <source>
        <dbReference type="ARBA" id="ARBA00022840"/>
    </source>
</evidence>
<evidence type="ECO:0000313" key="9">
    <source>
        <dbReference type="Proteomes" id="UP000002494"/>
    </source>
</evidence>
<evidence type="ECO:0000256" key="1">
    <source>
        <dbReference type="ARBA" id="ARBA00010114"/>
    </source>
</evidence>
<accession>A0A096MK60</accession>
<evidence type="ECO:0000259" key="5">
    <source>
        <dbReference type="Pfam" id="PF09848"/>
    </source>
</evidence>
<dbReference type="InterPro" id="IPR007421">
    <property type="entry name" value="Schlafen_AlbA_2_dom"/>
</dbReference>
<feature type="domain" description="Schlafen group 3-like DNA/RNA helicase" evidence="5">
    <location>
        <begin position="625"/>
        <end position="774"/>
    </location>
</feature>
<evidence type="ECO:0000313" key="10">
    <source>
        <dbReference type="RGD" id="1312025"/>
    </source>
</evidence>
<reference evidence="8" key="2">
    <citation type="submission" date="2025-08" db="UniProtKB">
        <authorList>
            <consortium name="Ensembl"/>
        </authorList>
    </citation>
    <scope>IDENTIFICATION</scope>
    <source>
        <strain evidence="8">Brown Norway</strain>
    </source>
</reference>
<dbReference type="Pfam" id="PF21026">
    <property type="entry name" value="SLFN_GTPase-like"/>
    <property type="match status" value="1"/>
</dbReference>
<feature type="domain" description="Poxin-Schlafen/Schlafen-like N-terminal" evidence="6">
    <location>
        <begin position="136"/>
        <end position="241"/>
    </location>
</feature>
<dbReference type="Proteomes" id="UP000002494">
    <property type="component" value="Chromosome 10"/>
</dbReference>
<dbReference type="Pfam" id="PF09848">
    <property type="entry name" value="SLFN-g3_helicase"/>
    <property type="match status" value="1"/>
</dbReference>
<evidence type="ECO:0000256" key="2">
    <source>
        <dbReference type="ARBA" id="ARBA00022741"/>
    </source>
</evidence>
<dbReference type="Pfam" id="PF04326">
    <property type="entry name" value="SLFN_AlbA_2"/>
    <property type="match status" value="1"/>
</dbReference>
<protein>
    <submittedName>
        <fullName evidence="8">Schlafen family member 5</fullName>
    </submittedName>
</protein>
<dbReference type="VEuPathDB" id="HostDB:ENSRNOG00000021719"/>
<sequence length="940" mass="107429">MPLRSEKKNNNKKKPSSFLKLAKVSILDSGTPSLTPGGKRAAEDRRRKRFQSKAEKMNFLTNLELNFAECILDGGRATMGVRQRVEMDATQRMRQNETISQAVCALLNSGGGVIRVEIENRDYNFERDGVGLDLPPLFRNHLDQMMHGRFFLIYVSSWTVEASGVRLATLCSNLYRRCGNFTEVMDPPEALTFLRNVQVVRGLGDSDFLSLQEAPVDDAQMVLASDVFNSQQLQYLEKLNFTESLHVEFQMFSADLAQGIRERLPKCVSALANSEGGYVFFGVHETGQVIGCEKEKLNCSNLLTTIDACIRRMPVYHFCAHNHKVQYTHRFLEVYDKKALHGYVCAIKVERFCCVAFAKAPDSWEVKDSVMKPLTAKDWTSWMTETNPELFSFPQMISRMNMLNTTPRSRTVFSHKYLKCVEDLQKDYFSVLPNRITYTPESVYKDLFSDYRGLRNLISAEMRCFSQGILIFSHSWAVDLGLQRERDVICDALLISPNNVPILYTICNKWDLRNRQYSMGVAYTLKQRLVNMGGYTGRLGIIPLVFPLGADQRVRDDLEMPVYPESYNFITMEQVEALLQSLVIVLFGFRPLLNEELNSESETVALLTEQQHELLSMNLTKHRELFVHGLPGSGKTTLALMTLEKIKNVFNCQAEDILYICENQSLKKFVSRKIVCQAVTRKAFMKNTYDNVQHIIVDEAQNFRTEEGNWYAKAKGIVQRGRDGPGVLYIFLDYFQINHLGCSGLPELQNQKPMLKLTRMLRSGDRIANYLQDIMHLIQNNPPPNVPRDALRMGEEPEGRANDTGSLEITNGLNLEQMANYVAEKCQGLWRTGYYPEDVAVLFTNVRDIEKCRERLLLAMRRRTMSQLGEESSLLVQVREGLDSPGNHIVLDSVQRFSGMERSIVFGIIPENFETDISYNVLLCLASRARTHLYIVRVRL</sequence>
<name>A0A096MK60_RAT</name>
<dbReference type="CTD" id="162394"/>
<dbReference type="SMR" id="A0A096MK60"/>
<dbReference type="GO" id="GO:0005524">
    <property type="term" value="F:ATP binding"/>
    <property type="evidence" value="ECO:0007669"/>
    <property type="project" value="UniProtKB-KW"/>
</dbReference>
<evidence type="ECO:0000259" key="4">
    <source>
        <dbReference type="Pfam" id="PF04326"/>
    </source>
</evidence>
<reference evidence="8" key="1">
    <citation type="submission" date="2024-01" db="EMBL/GenBank/DDBJ databases">
        <title>GRCr8: a new rat reference genome assembly contstructed from accurate long reads and long range scaffolding.</title>
        <authorList>
            <person name="Doris P.A."/>
            <person name="Kalbfleisch T."/>
            <person name="Li K."/>
            <person name="Howe K."/>
            <person name="Wood J."/>
        </authorList>
    </citation>
    <scope>NUCLEOTIDE SEQUENCE [LARGE SCALE GENOMIC DNA]</scope>
    <source>
        <strain evidence="8">Brown Norway</strain>
    </source>
</reference>
<evidence type="ECO:0000259" key="7">
    <source>
        <dbReference type="Pfam" id="PF21026"/>
    </source>
</evidence>
<evidence type="ECO:0000313" key="8">
    <source>
        <dbReference type="Ensembl" id="ENSRNOP00000068390.3"/>
    </source>
</evidence>
<dbReference type="InterPro" id="IPR048729">
    <property type="entry name" value="SLFN_GTPase-like"/>
</dbReference>
<keyword evidence="2" id="KW-0547">Nucleotide-binding</keyword>
<comment type="similarity">
    <text evidence="1">Belongs to the Schlafen family. Subgroup III subfamily.</text>
</comment>
<keyword evidence="9" id="KW-1185">Reference proteome</keyword>
<dbReference type="Ensembl" id="ENSRNOT00000076445.4">
    <property type="protein sequence ID" value="ENSRNOP00000068390.3"/>
    <property type="gene ID" value="ENSRNOG00000021719.9"/>
</dbReference>
<dbReference type="InterPro" id="IPR027417">
    <property type="entry name" value="P-loop_NTPase"/>
</dbReference>
<organism evidence="8 9">
    <name type="scientific">Rattus norvegicus</name>
    <name type="common">Rat</name>
    <dbReference type="NCBI Taxonomy" id="10116"/>
    <lineage>
        <taxon>Eukaryota</taxon>
        <taxon>Metazoa</taxon>
        <taxon>Chordata</taxon>
        <taxon>Craniata</taxon>
        <taxon>Vertebrata</taxon>
        <taxon>Euteleostomi</taxon>
        <taxon>Mammalia</taxon>
        <taxon>Eutheria</taxon>
        <taxon>Euarchontoglires</taxon>
        <taxon>Glires</taxon>
        <taxon>Rodentia</taxon>
        <taxon>Myomorpha</taxon>
        <taxon>Muroidea</taxon>
        <taxon>Muridae</taxon>
        <taxon>Murinae</taxon>
        <taxon>Rattus</taxon>
    </lineage>
</organism>
<keyword evidence="3" id="KW-0067">ATP-binding</keyword>
<dbReference type="PANTHER" id="PTHR12155">
    <property type="entry name" value="SCHLAFEN"/>
    <property type="match status" value="1"/>
</dbReference>
<dbReference type="Gene3D" id="3.30.950.30">
    <property type="entry name" value="Schlafen, AAA domain"/>
    <property type="match status" value="1"/>
</dbReference>
<keyword evidence="11" id="KW-1267">Proteomics identification</keyword>
<dbReference type="FunCoup" id="A0A096MK60">
    <property type="interactions" value="298"/>
</dbReference>
<dbReference type="SUPFAM" id="SSF52540">
    <property type="entry name" value="P-loop containing nucleoside triphosphate hydrolases"/>
    <property type="match status" value="1"/>
</dbReference>
<dbReference type="OMA" id="RTVCTHK"/>